<organism evidence="2 3">
    <name type="scientific">Desulfovibrio legallii</name>
    <dbReference type="NCBI Taxonomy" id="571438"/>
    <lineage>
        <taxon>Bacteria</taxon>
        <taxon>Pseudomonadati</taxon>
        <taxon>Thermodesulfobacteriota</taxon>
        <taxon>Desulfovibrionia</taxon>
        <taxon>Desulfovibrionales</taxon>
        <taxon>Desulfovibrionaceae</taxon>
        <taxon>Desulfovibrio</taxon>
    </lineage>
</organism>
<dbReference type="PANTHER" id="PTHR43016">
    <property type="entry name" value="PRESEQUENCE PROTEASE"/>
    <property type="match status" value="1"/>
</dbReference>
<keyword evidence="2" id="KW-0378">Hydrolase</keyword>
<keyword evidence="3" id="KW-1185">Reference proteome</keyword>
<dbReference type="STRING" id="571438.SAMN05192586_10239"/>
<dbReference type="OrthoDB" id="9762027at2"/>
<evidence type="ECO:0000313" key="3">
    <source>
        <dbReference type="Proteomes" id="UP000199355"/>
    </source>
</evidence>
<accession>A0A1G7IRG4</accession>
<dbReference type="InterPro" id="IPR011249">
    <property type="entry name" value="Metalloenz_LuxS/M16"/>
</dbReference>
<dbReference type="GO" id="GO:0016485">
    <property type="term" value="P:protein processing"/>
    <property type="evidence" value="ECO:0007669"/>
    <property type="project" value="TreeGrafter"/>
</dbReference>
<dbReference type="PANTHER" id="PTHR43016:SF13">
    <property type="entry name" value="PRESEQUENCE PROTEASE, MITOCHONDRIAL"/>
    <property type="match status" value="1"/>
</dbReference>
<dbReference type="InterPro" id="IPR011765">
    <property type="entry name" value="Pept_M16_N"/>
</dbReference>
<dbReference type="Pfam" id="PF22516">
    <property type="entry name" value="PreP_C"/>
    <property type="match status" value="1"/>
</dbReference>
<dbReference type="GO" id="GO:0004222">
    <property type="term" value="F:metalloendopeptidase activity"/>
    <property type="evidence" value="ECO:0007669"/>
    <property type="project" value="TreeGrafter"/>
</dbReference>
<dbReference type="AlphaFoldDB" id="A0A1G7IRG4"/>
<dbReference type="Gene3D" id="3.30.830.10">
    <property type="entry name" value="Metalloenzyme, LuxS/M16 peptidase-like"/>
    <property type="match status" value="4"/>
</dbReference>
<name>A0A1G7IRG4_9BACT</name>
<dbReference type="RefSeq" id="WP_092152578.1">
    <property type="nucleotide sequence ID" value="NZ_FNBX01000002.1"/>
</dbReference>
<reference evidence="3" key="1">
    <citation type="submission" date="2016-10" db="EMBL/GenBank/DDBJ databases">
        <authorList>
            <person name="Varghese N."/>
            <person name="Submissions S."/>
        </authorList>
    </citation>
    <scope>NUCLEOTIDE SEQUENCE [LARGE SCALE GENOMIC DNA]</scope>
    <source>
        <strain evidence="3">KHC7</strain>
    </source>
</reference>
<dbReference type="SMART" id="SM01264">
    <property type="entry name" value="M16C_associated"/>
    <property type="match status" value="1"/>
</dbReference>
<dbReference type="FunFam" id="3.30.830.10:FF:000034">
    <property type="entry name" value="presequence protease 1, chloroplastic/mitochondrial"/>
    <property type="match status" value="1"/>
</dbReference>
<dbReference type="EMBL" id="FNBX01000002">
    <property type="protein sequence ID" value="SDF15144.1"/>
    <property type="molecule type" value="Genomic_DNA"/>
</dbReference>
<sequence>MNRHGFTLLTEKILHEAGGTARLWRHAVTGAELLSVSNTDENKCFGVSFRTPPADSTGVAHILEHSVLCGSAKYPVKEPFVELLKGSLQTFLNAFTFPDKTCYPVASCNLRDFYNLIDVYIDAVFHPRISEDIFKQEGWHVEAPTPDGPWAYKGVVYNEMKGVYSSPDSILGEQSQQALFPDTLYSLDSGGDPERIPDLTYAAFHEFHSRYYHPSNARFFFWGDDPEEERLRLLAAALQDYAARPVDSAVPLQPRLTMPRRLELPYAAAAGENRALFTVNWLLGERGDVHQALLMEMLEHVLEGLPGSPLRKALIASGLGEDTTGCGLETDLRQMYYSTGLKGVAPADVQKAEALIFDTLTDLTRTGIPAAAVEAAVNSVEFAYRENNSGRFPRGLAAMIQALSTWLYDGDPLAPLAWEAPLTAIKDRLAAGEKLFEAAIADNFLNNAHRATVVLLPDAGLGARREAAEAARVAAVQVAAGPEARAALTEETRRLQAAQTAPDSPEALASIPALGLDDLPRENAAIPRAVAQWPETALSHELPTRGIAYATLLLPLENVPDRLAALLPLFARSLTETGTARRDYTELGALMAAKTGGLGADPLLGVVRGSRKTVSCLSVSGKAVYDKLPDLFALMTEILLEPQTDVAALGERLRQMLLEARARLEHGLQAAGHAAVSARLRARYTGAGAVAERTTGLSYLESVRGLLRQLETEPQALLEDMEDLRRRIVARPGAVFDCTAEAEGLALAETHARQLLRALPPARAGGRGDLGAAPLDLPLGEAFVAPAQINYVGKAANLYDLGYAYHGSASAILRYLRMGYLWEQVRVRGGAYGAFCGLDRLGGTLVCSSYRDPNVDDTLAAFDGMADFLRAFTPDKAQLTQAIVGAIGDLDAYQLPDAKGAQSLARWLTDDTEAARALMREEILSTTPRHFKEFAEVLATAAREGAVCVLGGPKTQAAAEAHGWPVQKLVETQGTAAE</sequence>
<dbReference type="Pfam" id="PF05193">
    <property type="entry name" value="Peptidase_M16_C"/>
    <property type="match status" value="1"/>
</dbReference>
<gene>
    <name evidence="2" type="ORF">SAMN05192586_10239</name>
</gene>
<proteinExistence type="predicted"/>
<dbReference type="Pfam" id="PF00675">
    <property type="entry name" value="Peptidase_M16"/>
    <property type="match status" value="1"/>
</dbReference>
<dbReference type="Pfam" id="PF08367">
    <property type="entry name" value="M16C_assoc"/>
    <property type="match status" value="1"/>
</dbReference>
<protein>
    <submittedName>
        <fullName evidence="2">Pre-sequence protease. Metallo peptidase. MEROPS family M16C</fullName>
    </submittedName>
</protein>
<dbReference type="GO" id="GO:0046872">
    <property type="term" value="F:metal ion binding"/>
    <property type="evidence" value="ECO:0007669"/>
    <property type="project" value="InterPro"/>
</dbReference>
<feature type="domain" description="Peptidase M16C associated" evidence="1">
    <location>
        <begin position="455"/>
        <end position="706"/>
    </location>
</feature>
<dbReference type="SUPFAM" id="SSF63411">
    <property type="entry name" value="LuxS/MPP-like metallohydrolase"/>
    <property type="match status" value="4"/>
</dbReference>
<evidence type="ECO:0000259" key="1">
    <source>
        <dbReference type="SMART" id="SM01264"/>
    </source>
</evidence>
<dbReference type="InterPro" id="IPR013578">
    <property type="entry name" value="Peptidase_M16C_assoc"/>
</dbReference>
<keyword evidence="2" id="KW-0645">Protease</keyword>
<dbReference type="Proteomes" id="UP000199355">
    <property type="component" value="Unassembled WGS sequence"/>
</dbReference>
<evidence type="ECO:0000313" key="2">
    <source>
        <dbReference type="EMBL" id="SDF15144.1"/>
    </source>
</evidence>
<dbReference type="InterPro" id="IPR055130">
    <property type="entry name" value="PreP_C"/>
</dbReference>
<dbReference type="InterPro" id="IPR007863">
    <property type="entry name" value="Peptidase_M16_C"/>
</dbReference>